<accession>A0A146M9L5</accession>
<reference evidence="2" key="1">
    <citation type="journal article" date="2016" name="Gigascience">
        <title>De novo construction of an expanded transcriptome assembly for the western tarnished plant bug, Lygus hesperus.</title>
        <authorList>
            <person name="Tassone E.E."/>
            <person name="Geib S.M."/>
            <person name="Hall B."/>
            <person name="Fabrick J.A."/>
            <person name="Brent C.S."/>
            <person name="Hull J.J."/>
        </authorList>
    </citation>
    <scope>NUCLEOTIDE SEQUENCE</scope>
</reference>
<organism evidence="2">
    <name type="scientific">Lygus hesperus</name>
    <name type="common">Western plant bug</name>
    <dbReference type="NCBI Taxonomy" id="30085"/>
    <lineage>
        <taxon>Eukaryota</taxon>
        <taxon>Metazoa</taxon>
        <taxon>Ecdysozoa</taxon>
        <taxon>Arthropoda</taxon>
        <taxon>Hexapoda</taxon>
        <taxon>Insecta</taxon>
        <taxon>Pterygota</taxon>
        <taxon>Neoptera</taxon>
        <taxon>Paraneoptera</taxon>
        <taxon>Hemiptera</taxon>
        <taxon>Heteroptera</taxon>
        <taxon>Panheteroptera</taxon>
        <taxon>Cimicomorpha</taxon>
        <taxon>Miridae</taxon>
        <taxon>Mirini</taxon>
        <taxon>Lygus</taxon>
    </lineage>
</organism>
<feature type="region of interest" description="Disordered" evidence="1">
    <location>
        <begin position="63"/>
        <end position="103"/>
    </location>
</feature>
<feature type="compositionally biased region" description="Low complexity" evidence="1">
    <location>
        <begin position="63"/>
        <end position="93"/>
    </location>
</feature>
<evidence type="ECO:0000313" key="2">
    <source>
        <dbReference type="EMBL" id="JAQ16461.1"/>
    </source>
</evidence>
<feature type="compositionally biased region" description="Polar residues" evidence="1">
    <location>
        <begin position="94"/>
        <end position="103"/>
    </location>
</feature>
<gene>
    <name evidence="2" type="ORF">g.61469</name>
</gene>
<proteinExistence type="predicted"/>
<dbReference type="AlphaFoldDB" id="A0A146M9L5"/>
<evidence type="ECO:0000256" key="1">
    <source>
        <dbReference type="SAM" id="MobiDB-lite"/>
    </source>
</evidence>
<sequence length="127" mass="14208">MSQTTISAYGRHQNLTNMSMTASHLSMLLHHSHPHAYGRPSVMLHGPLYQPLRQQMSLQSFQLPYPSSQQQSLPTSSPLLMNASQSSQQQRQSNFTPNMYTSSSSFKNIRQANGYSADAFLGKGRFS</sequence>
<protein>
    <submittedName>
        <fullName evidence="2">Uncharacterized protein</fullName>
    </submittedName>
</protein>
<name>A0A146M9L5_LYGHE</name>
<dbReference type="EMBL" id="GDHC01002168">
    <property type="protein sequence ID" value="JAQ16461.1"/>
    <property type="molecule type" value="Transcribed_RNA"/>
</dbReference>